<comment type="catalytic activity">
    <reaction evidence="1">
        <text>ATP + protein L-histidine = ADP + protein N-phospho-L-histidine.</text>
        <dbReference type="EC" id="2.7.13.3"/>
    </reaction>
</comment>
<feature type="domain" description="Histidine kinase" evidence="15">
    <location>
        <begin position="263"/>
        <end position="479"/>
    </location>
</feature>
<dbReference type="PRINTS" id="PR00344">
    <property type="entry name" value="BCTRLSENSOR"/>
</dbReference>
<dbReference type="InterPro" id="IPR005467">
    <property type="entry name" value="His_kinase_dom"/>
</dbReference>
<dbReference type="SMART" id="SM00387">
    <property type="entry name" value="HATPase_c"/>
    <property type="match status" value="1"/>
</dbReference>
<dbReference type="PANTHER" id="PTHR45528:SF1">
    <property type="entry name" value="SENSOR HISTIDINE KINASE CPXA"/>
    <property type="match status" value="1"/>
</dbReference>
<keyword evidence="11 14" id="KW-1133">Transmembrane helix</keyword>
<evidence type="ECO:0000256" key="12">
    <source>
        <dbReference type="ARBA" id="ARBA00023012"/>
    </source>
</evidence>
<dbReference type="GO" id="GO:0000155">
    <property type="term" value="F:phosphorelay sensor kinase activity"/>
    <property type="evidence" value="ECO:0007669"/>
    <property type="project" value="InterPro"/>
</dbReference>
<evidence type="ECO:0000256" key="7">
    <source>
        <dbReference type="ARBA" id="ARBA00022692"/>
    </source>
</evidence>
<organism evidence="16">
    <name type="scientific">Salinispirillum sp. LH 10-3-1</name>
    <dbReference type="NCBI Taxonomy" id="2952525"/>
    <lineage>
        <taxon>Bacteria</taxon>
        <taxon>Pseudomonadati</taxon>
        <taxon>Pseudomonadota</taxon>
        <taxon>Gammaproteobacteria</taxon>
        <taxon>Oceanospirillales</taxon>
        <taxon>Saccharospirillaceae</taxon>
        <taxon>Salinispirillum</taxon>
    </lineage>
</organism>
<evidence type="ECO:0000256" key="9">
    <source>
        <dbReference type="ARBA" id="ARBA00022777"/>
    </source>
</evidence>
<dbReference type="InterPro" id="IPR036097">
    <property type="entry name" value="HisK_dim/P_sf"/>
</dbReference>
<dbReference type="InterPro" id="IPR003594">
    <property type="entry name" value="HATPase_dom"/>
</dbReference>
<evidence type="ECO:0000313" key="16">
    <source>
        <dbReference type="EMBL" id="WLD57576.1"/>
    </source>
</evidence>
<dbReference type="PANTHER" id="PTHR45528">
    <property type="entry name" value="SENSOR HISTIDINE KINASE CPXA"/>
    <property type="match status" value="1"/>
</dbReference>
<name>A0AB38YE11_9GAMM</name>
<comment type="subcellular location">
    <subcellularLocation>
        <location evidence="2">Cell membrane</location>
        <topology evidence="2">Multi-pass membrane protein</topology>
    </subcellularLocation>
</comment>
<dbReference type="GO" id="GO:0005886">
    <property type="term" value="C:plasma membrane"/>
    <property type="evidence" value="ECO:0007669"/>
    <property type="project" value="UniProtKB-SubCell"/>
</dbReference>
<dbReference type="Pfam" id="PF00512">
    <property type="entry name" value="HisKA"/>
    <property type="match status" value="1"/>
</dbReference>
<keyword evidence="9 16" id="KW-0418">Kinase</keyword>
<evidence type="ECO:0000259" key="15">
    <source>
        <dbReference type="PROSITE" id="PS50109"/>
    </source>
</evidence>
<dbReference type="SMART" id="SM00388">
    <property type="entry name" value="HisKA"/>
    <property type="match status" value="1"/>
</dbReference>
<evidence type="ECO:0000256" key="14">
    <source>
        <dbReference type="SAM" id="Phobius"/>
    </source>
</evidence>
<feature type="transmembrane region" description="Helical" evidence="14">
    <location>
        <begin position="20"/>
        <end position="36"/>
    </location>
</feature>
<evidence type="ECO:0000256" key="1">
    <source>
        <dbReference type="ARBA" id="ARBA00000085"/>
    </source>
</evidence>
<protein>
    <recommendedName>
        <fullName evidence="3">histidine kinase</fullName>
        <ecNumber evidence="3">2.7.13.3</ecNumber>
    </recommendedName>
</protein>
<evidence type="ECO:0000256" key="3">
    <source>
        <dbReference type="ARBA" id="ARBA00012438"/>
    </source>
</evidence>
<evidence type="ECO:0000256" key="5">
    <source>
        <dbReference type="ARBA" id="ARBA00022553"/>
    </source>
</evidence>
<keyword evidence="7 14" id="KW-0812">Transmembrane</keyword>
<dbReference type="CDD" id="cd00082">
    <property type="entry name" value="HisKA"/>
    <property type="match status" value="1"/>
</dbReference>
<keyword evidence="4" id="KW-1003">Cell membrane</keyword>
<dbReference type="SUPFAM" id="SSF47384">
    <property type="entry name" value="Homodimeric domain of signal transducing histidine kinase"/>
    <property type="match status" value="1"/>
</dbReference>
<dbReference type="InterPro" id="IPR036890">
    <property type="entry name" value="HATPase_C_sf"/>
</dbReference>
<evidence type="ECO:0000256" key="10">
    <source>
        <dbReference type="ARBA" id="ARBA00022840"/>
    </source>
</evidence>
<evidence type="ECO:0000256" key="4">
    <source>
        <dbReference type="ARBA" id="ARBA00022475"/>
    </source>
</evidence>
<keyword evidence="6" id="KW-0808">Transferase</keyword>
<evidence type="ECO:0000256" key="11">
    <source>
        <dbReference type="ARBA" id="ARBA00022989"/>
    </source>
</evidence>
<dbReference type="EC" id="2.7.13.3" evidence="3"/>
<dbReference type="Gene3D" id="3.30.565.10">
    <property type="entry name" value="Histidine kinase-like ATPase, C-terminal domain"/>
    <property type="match status" value="1"/>
</dbReference>
<sequence>MNRANLFMRLLHPASLRELVLIGFMLALIPLSVLLWQGRSALNELSIVAMTEAQTAVATIRRAEHLQNRITDIERAVRQYSVVRTDALAQLADAHIEQYLQSLSRACNALPETAGAAALCATHRVQLADLATNFTHHNNAQLEEQLQQVRRDQATLSTLIGNHLDQRIEQQQGRVAAQQQQLAIQTIVLVFLTLLLVVWVSGRVAAPVKRLDQMIRAMGQQQERPARDAVGGPRELNALGHRLHWLSGRLEQLEALRLVLLRHASHELKTPLASIQEGCSLLAEQLAGPLNDRQKEVVSLLSGSAERLNQLTEQLLDYNRLLQQARPELSWVNAANLIQQVLSEHALSIQQRQQTAEVDCQVEQLHTDPRLLTRILDNLINNAQAYGAAGGRIWLSLYQVNDELILDVANSGPAIPADQARLMFEPFQRGTLPRADALTGSGLGLSIVADCARLLQGHADIVQHREADVCVRITLPSFTTMDNDT</sequence>
<dbReference type="GO" id="GO:0005524">
    <property type="term" value="F:ATP binding"/>
    <property type="evidence" value="ECO:0007669"/>
    <property type="project" value="UniProtKB-KW"/>
</dbReference>
<keyword evidence="12" id="KW-0902">Two-component regulatory system</keyword>
<evidence type="ECO:0000256" key="6">
    <source>
        <dbReference type="ARBA" id="ARBA00022679"/>
    </source>
</evidence>
<proteinExistence type="predicted"/>
<keyword evidence="13 14" id="KW-0472">Membrane</keyword>
<dbReference type="EMBL" id="CP101717">
    <property type="protein sequence ID" value="WLD57576.1"/>
    <property type="molecule type" value="Genomic_DNA"/>
</dbReference>
<keyword evidence="10" id="KW-0067">ATP-binding</keyword>
<keyword evidence="5" id="KW-0597">Phosphoprotein</keyword>
<dbReference type="InterPro" id="IPR050398">
    <property type="entry name" value="HssS/ArlS-like"/>
</dbReference>
<dbReference type="Gene3D" id="6.10.340.10">
    <property type="match status" value="1"/>
</dbReference>
<evidence type="ECO:0000256" key="13">
    <source>
        <dbReference type="ARBA" id="ARBA00023136"/>
    </source>
</evidence>
<feature type="transmembrane region" description="Helical" evidence="14">
    <location>
        <begin position="182"/>
        <end position="202"/>
    </location>
</feature>
<dbReference type="SUPFAM" id="SSF55874">
    <property type="entry name" value="ATPase domain of HSP90 chaperone/DNA topoisomerase II/histidine kinase"/>
    <property type="match status" value="1"/>
</dbReference>
<keyword evidence="8" id="KW-0547">Nucleotide-binding</keyword>
<dbReference type="Pfam" id="PF02518">
    <property type="entry name" value="HATPase_c"/>
    <property type="match status" value="1"/>
</dbReference>
<reference evidence="16" key="1">
    <citation type="submission" date="2022-07" db="EMBL/GenBank/DDBJ databases">
        <title>Complete genome sequence of Salinispirillum sp. LH10-3-1 capable of multiple carbohydrate inversion isolated from a soda lake.</title>
        <authorList>
            <person name="Liu J."/>
            <person name="Zhai Y."/>
            <person name="Zhang H."/>
            <person name="Yang H."/>
            <person name="Qu J."/>
            <person name="Li J."/>
        </authorList>
    </citation>
    <scope>NUCLEOTIDE SEQUENCE</scope>
    <source>
        <strain evidence="16">LH 10-3-1</strain>
    </source>
</reference>
<dbReference type="InterPro" id="IPR004358">
    <property type="entry name" value="Sig_transdc_His_kin-like_C"/>
</dbReference>
<accession>A0AB38YE11</accession>
<evidence type="ECO:0000256" key="2">
    <source>
        <dbReference type="ARBA" id="ARBA00004651"/>
    </source>
</evidence>
<evidence type="ECO:0000256" key="8">
    <source>
        <dbReference type="ARBA" id="ARBA00022741"/>
    </source>
</evidence>
<dbReference type="RefSeq" id="WP_304994861.1">
    <property type="nucleotide sequence ID" value="NZ_CP101717.1"/>
</dbReference>
<gene>
    <name evidence="16" type="ORF">NFC81_12765</name>
</gene>
<dbReference type="PROSITE" id="PS50109">
    <property type="entry name" value="HIS_KIN"/>
    <property type="match status" value="1"/>
</dbReference>
<dbReference type="Gene3D" id="1.10.287.130">
    <property type="match status" value="1"/>
</dbReference>
<dbReference type="InterPro" id="IPR003661">
    <property type="entry name" value="HisK_dim/P_dom"/>
</dbReference>
<dbReference type="AlphaFoldDB" id="A0AB38YE11"/>